<dbReference type="EMBL" id="KZ451963">
    <property type="protein sequence ID" value="PKA57569.1"/>
    <property type="molecule type" value="Genomic_DNA"/>
</dbReference>
<feature type="compositionally biased region" description="Basic and acidic residues" evidence="1">
    <location>
        <begin position="26"/>
        <end position="42"/>
    </location>
</feature>
<dbReference type="PANTHER" id="PTHR35162:SF2">
    <property type="entry name" value="OS08G0516600 PROTEIN"/>
    <property type="match status" value="1"/>
</dbReference>
<evidence type="ECO:0000313" key="3">
    <source>
        <dbReference type="Proteomes" id="UP000236161"/>
    </source>
</evidence>
<feature type="region of interest" description="Disordered" evidence="1">
    <location>
        <begin position="1"/>
        <end position="67"/>
    </location>
</feature>
<sequence>MGSEATGASERAEAEDAPAAAAAAEGSKEISEPVTPKSEDSILKAPIVCPPAPRKPRPAARRKPLAELQPNVFEAALRDLSSVFAKRPAAPVSPVKRIRLI</sequence>
<feature type="compositionally biased region" description="Basic residues" evidence="1">
    <location>
        <begin position="54"/>
        <end position="63"/>
    </location>
</feature>
<accession>A0A2I0APU1</accession>
<reference evidence="2 3" key="1">
    <citation type="journal article" date="2017" name="Nature">
        <title>The Apostasia genome and the evolution of orchids.</title>
        <authorList>
            <person name="Zhang G.Q."/>
            <person name="Liu K.W."/>
            <person name="Li Z."/>
            <person name="Lohaus R."/>
            <person name="Hsiao Y.Y."/>
            <person name="Niu S.C."/>
            <person name="Wang J.Y."/>
            <person name="Lin Y.C."/>
            <person name="Xu Q."/>
            <person name="Chen L.J."/>
            <person name="Yoshida K."/>
            <person name="Fujiwara S."/>
            <person name="Wang Z.W."/>
            <person name="Zhang Y.Q."/>
            <person name="Mitsuda N."/>
            <person name="Wang M."/>
            <person name="Liu G.H."/>
            <person name="Pecoraro L."/>
            <person name="Huang H.X."/>
            <person name="Xiao X.J."/>
            <person name="Lin M."/>
            <person name="Wu X.Y."/>
            <person name="Wu W.L."/>
            <person name="Chen Y.Y."/>
            <person name="Chang S.B."/>
            <person name="Sakamoto S."/>
            <person name="Ohme-Takagi M."/>
            <person name="Yagi M."/>
            <person name="Zeng S.J."/>
            <person name="Shen C.Y."/>
            <person name="Yeh C.M."/>
            <person name="Luo Y.B."/>
            <person name="Tsai W.C."/>
            <person name="Van de Peer Y."/>
            <person name="Liu Z.J."/>
        </authorList>
    </citation>
    <scope>NUCLEOTIDE SEQUENCE [LARGE SCALE GENOMIC DNA]</scope>
    <source>
        <strain evidence="3">cv. Shenzhen</strain>
        <tissue evidence="2">Stem</tissue>
    </source>
</reference>
<proteinExistence type="predicted"/>
<name>A0A2I0APU1_9ASPA</name>
<dbReference type="AlphaFoldDB" id="A0A2I0APU1"/>
<dbReference type="InterPro" id="IPR053115">
    <property type="entry name" value="CDK_inhibitor"/>
</dbReference>
<protein>
    <submittedName>
        <fullName evidence="2">Uncharacterized protein</fullName>
    </submittedName>
</protein>
<evidence type="ECO:0000256" key="1">
    <source>
        <dbReference type="SAM" id="MobiDB-lite"/>
    </source>
</evidence>
<dbReference type="PANTHER" id="PTHR35162">
    <property type="entry name" value="OS08G0516600 PROTEIN"/>
    <property type="match status" value="1"/>
</dbReference>
<gene>
    <name evidence="2" type="ORF">AXF42_Ash018544</name>
</gene>
<evidence type="ECO:0000313" key="2">
    <source>
        <dbReference type="EMBL" id="PKA57569.1"/>
    </source>
</evidence>
<keyword evidence="3" id="KW-1185">Reference proteome</keyword>
<organism evidence="2 3">
    <name type="scientific">Apostasia shenzhenica</name>
    <dbReference type="NCBI Taxonomy" id="1088818"/>
    <lineage>
        <taxon>Eukaryota</taxon>
        <taxon>Viridiplantae</taxon>
        <taxon>Streptophyta</taxon>
        <taxon>Embryophyta</taxon>
        <taxon>Tracheophyta</taxon>
        <taxon>Spermatophyta</taxon>
        <taxon>Magnoliopsida</taxon>
        <taxon>Liliopsida</taxon>
        <taxon>Asparagales</taxon>
        <taxon>Orchidaceae</taxon>
        <taxon>Apostasioideae</taxon>
        <taxon>Apostasia</taxon>
    </lineage>
</organism>
<dbReference type="Proteomes" id="UP000236161">
    <property type="component" value="Unassembled WGS sequence"/>
</dbReference>